<gene>
    <name evidence="1" type="ORF">DCF82_23425</name>
</gene>
<dbReference type="Proteomes" id="UP000261325">
    <property type="component" value="Unassembled WGS sequence"/>
</dbReference>
<organism evidence="1 2">
    <name type="scientific">Marinobacter nauticus</name>
    <name type="common">Marinobacter hydrocarbonoclasticus</name>
    <name type="synonym">Marinobacter aquaeolei</name>
    <dbReference type="NCBI Taxonomy" id="2743"/>
    <lineage>
        <taxon>Bacteria</taxon>
        <taxon>Pseudomonadati</taxon>
        <taxon>Pseudomonadota</taxon>
        <taxon>Gammaproteobacteria</taxon>
        <taxon>Pseudomonadales</taxon>
        <taxon>Marinobacteraceae</taxon>
        <taxon>Marinobacter</taxon>
    </lineage>
</organism>
<name>A0A3B8WSY6_MARNT</name>
<proteinExistence type="predicted"/>
<accession>A0A3B8WSY6</accession>
<dbReference type="EMBL" id="DLYI01000313">
    <property type="protein sequence ID" value="HAC30728.1"/>
    <property type="molecule type" value="Genomic_DNA"/>
</dbReference>
<dbReference type="SUPFAM" id="SSF51126">
    <property type="entry name" value="Pectin lyase-like"/>
    <property type="match status" value="1"/>
</dbReference>
<dbReference type="InterPro" id="IPR011050">
    <property type="entry name" value="Pectin_lyase_fold/virulence"/>
</dbReference>
<sequence length="214" mass="22282">MGSTVTDRIAGVSTSVAVKAPVEATTTGNIALAGLGVQAGGTWNAELSAGDRILVKDQSDAKENGIYTVFTSEWRRAKDFDGYRDVVKGTAVALADSGDRYLVSTENPIVIGSSEISFVAHPDDFRVMFVGSVAELEALSSPITGQQAVVSGCPFKYDGVEWLPSSGYVTPEAFGAVGDGVTDDYLAIQAACDFLDGLPTKGGVVHFSKVYGVG</sequence>
<dbReference type="AlphaFoldDB" id="A0A3B8WSY6"/>
<dbReference type="Gene3D" id="2.160.20.10">
    <property type="entry name" value="Single-stranded right-handed beta-helix, Pectin lyase-like"/>
    <property type="match status" value="1"/>
</dbReference>
<reference evidence="1 2" key="1">
    <citation type="journal article" date="2018" name="Nat. Biotechnol.">
        <title>A standardized bacterial taxonomy based on genome phylogeny substantially revises the tree of life.</title>
        <authorList>
            <person name="Parks D.H."/>
            <person name="Chuvochina M."/>
            <person name="Waite D.W."/>
            <person name="Rinke C."/>
            <person name="Skarshewski A."/>
            <person name="Chaumeil P.A."/>
            <person name="Hugenholtz P."/>
        </authorList>
    </citation>
    <scope>NUCLEOTIDE SEQUENCE [LARGE SCALE GENOMIC DNA]</scope>
    <source>
        <strain evidence="1">UBA9049</strain>
    </source>
</reference>
<protein>
    <submittedName>
        <fullName evidence="1">Uncharacterized protein</fullName>
    </submittedName>
</protein>
<comment type="caution">
    <text evidence="1">The sequence shown here is derived from an EMBL/GenBank/DDBJ whole genome shotgun (WGS) entry which is preliminary data.</text>
</comment>
<evidence type="ECO:0000313" key="1">
    <source>
        <dbReference type="EMBL" id="HAC30728.1"/>
    </source>
</evidence>
<evidence type="ECO:0000313" key="2">
    <source>
        <dbReference type="Proteomes" id="UP000261325"/>
    </source>
</evidence>
<dbReference type="InterPro" id="IPR012334">
    <property type="entry name" value="Pectin_lyas_fold"/>
</dbReference>
<feature type="non-terminal residue" evidence="1">
    <location>
        <position position="214"/>
    </location>
</feature>